<evidence type="ECO:0000313" key="5">
    <source>
        <dbReference type="EMBL" id="PIK48497.1"/>
    </source>
</evidence>
<accession>A0A2G8KKJ7</accession>
<sequence>MEYLRSYSNILCCFVLDRLPFSIRVLLESAVRNCDNFYVKENDVEKILNWSENQNNAVEVPFKPSRVILQDFTGVPAVVDFAAMRDAVKRLGGDPEKINPAVERLAVFGCRTIHISFKKALKTVLFNKAFK</sequence>
<name>A0A2G8KKJ7_STIJA</name>
<evidence type="ECO:0000256" key="2">
    <source>
        <dbReference type="ARBA" id="ARBA00023004"/>
    </source>
</evidence>
<feature type="domain" description="Aconitase/3-isopropylmalate dehydratase large subunit alpha/beta/alpha" evidence="4">
    <location>
        <begin position="45"/>
        <end position="105"/>
    </location>
</feature>
<dbReference type="AlphaFoldDB" id="A0A2G8KKJ7"/>
<dbReference type="Proteomes" id="UP000230750">
    <property type="component" value="Unassembled WGS sequence"/>
</dbReference>
<keyword evidence="1" id="KW-0479">Metal-binding</keyword>
<evidence type="ECO:0000259" key="4">
    <source>
        <dbReference type="Pfam" id="PF00330"/>
    </source>
</evidence>
<dbReference type="InterPro" id="IPR015931">
    <property type="entry name" value="Acnase/IPM_dHydase_lsu_aba_1/3"/>
</dbReference>
<keyword evidence="2" id="KW-0408">Iron</keyword>
<evidence type="ECO:0000256" key="1">
    <source>
        <dbReference type="ARBA" id="ARBA00022723"/>
    </source>
</evidence>
<dbReference type="OrthoDB" id="2279155at2759"/>
<proteinExistence type="predicted"/>
<evidence type="ECO:0000256" key="3">
    <source>
        <dbReference type="ARBA" id="ARBA00023014"/>
    </source>
</evidence>
<dbReference type="Pfam" id="PF00330">
    <property type="entry name" value="Aconitase"/>
    <property type="match status" value="1"/>
</dbReference>
<dbReference type="InterPro" id="IPR036008">
    <property type="entry name" value="Aconitase_4Fe-4S_dom"/>
</dbReference>
<dbReference type="STRING" id="307972.A0A2G8KKJ7"/>
<dbReference type="Gene3D" id="3.30.499.10">
    <property type="entry name" value="Aconitase, domain 3"/>
    <property type="match status" value="1"/>
</dbReference>
<evidence type="ECO:0000313" key="6">
    <source>
        <dbReference type="Proteomes" id="UP000230750"/>
    </source>
</evidence>
<protein>
    <submittedName>
        <fullName evidence="5">Putative cytoplasmic aconitate hydratase isoform X2</fullName>
    </submittedName>
</protein>
<keyword evidence="3" id="KW-0411">Iron-sulfur</keyword>
<keyword evidence="6" id="KW-1185">Reference proteome</keyword>
<gene>
    <name evidence="5" type="ORF">BSL78_14646</name>
</gene>
<dbReference type="PANTHER" id="PTHR11670">
    <property type="entry name" value="ACONITASE/IRON-RESPONSIVE ELEMENT FAMILY MEMBER"/>
    <property type="match status" value="1"/>
</dbReference>
<reference evidence="5 6" key="1">
    <citation type="journal article" date="2017" name="PLoS Biol.">
        <title>The sea cucumber genome provides insights into morphological evolution and visceral regeneration.</title>
        <authorList>
            <person name="Zhang X."/>
            <person name="Sun L."/>
            <person name="Yuan J."/>
            <person name="Sun Y."/>
            <person name="Gao Y."/>
            <person name="Zhang L."/>
            <person name="Li S."/>
            <person name="Dai H."/>
            <person name="Hamel J.F."/>
            <person name="Liu C."/>
            <person name="Yu Y."/>
            <person name="Liu S."/>
            <person name="Lin W."/>
            <person name="Guo K."/>
            <person name="Jin S."/>
            <person name="Xu P."/>
            <person name="Storey K.B."/>
            <person name="Huan P."/>
            <person name="Zhang T."/>
            <person name="Zhou Y."/>
            <person name="Zhang J."/>
            <person name="Lin C."/>
            <person name="Li X."/>
            <person name="Xing L."/>
            <person name="Huo D."/>
            <person name="Sun M."/>
            <person name="Wang L."/>
            <person name="Mercier A."/>
            <person name="Li F."/>
            <person name="Yang H."/>
            <person name="Xiang J."/>
        </authorList>
    </citation>
    <scope>NUCLEOTIDE SEQUENCE [LARGE SCALE GENOMIC DNA]</scope>
    <source>
        <strain evidence="5">Shaxun</strain>
        <tissue evidence="5">Muscle</tissue>
    </source>
</reference>
<dbReference type="SUPFAM" id="SSF53732">
    <property type="entry name" value="Aconitase iron-sulfur domain"/>
    <property type="match status" value="1"/>
</dbReference>
<comment type="caution">
    <text evidence="5">The sequence shown here is derived from an EMBL/GenBank/DDBJ whole genome shotgun (WGS) entry which is preliminary data.</text>
</comment>
<organism evidence="5 6">
    <name type="scientific">Stichopus japonicus</name>
    <name type="common">Sea cucumber</name>
    <dbReference type="NCBI Taxonomy" id="307972"/>
    <lineage>
        <taxon>Eukaryota</taxon>
        <taxon>Metazoa</taxon>
        <taxon>Echinodermata</taxon>
        <taxon>Eleutherozoa</taxon>
        <taxon>Echinozoa</taxon>
        <taxon>Holothuroidea</taxon>
        <taxon>Aspidochirotacea</taxon>
        <taxon>Aspidochirotida</taxon>
        <taxon>Stichopodidae</taxon>
        <taxon>Apostichopus</taxon>
    </lineage>
</organism>
<dbReference type="GO" id="GO:0046872">
    <property type="term" value="F:metal ion binding"/>
    <property type="evidence" value="ECO:0007669"/>
    <property type="project" value="UniProtKB-KW"/>
</dbReference>
<dbReference type="InterPro" id="IPR006249">
    <property type="entry name" value="Aconitase/IRP2"/>
</dbReference>
<dbReference type="EMBL" id="MRZV01000519">
    <property type="protein sequence ID" value="PIK48497.1"/>
    <property type="molecule type" value="Genomic_DNA"/>
</dbReference>
<dbReference type="InterPro" id="IPR001030">
    <property type="entry name" value="Acoase/IPM_deHydtase_lsu_aba"/>
</dbReference>
<dbReference type="GO" id="GO:0051536">
    <property type="term" value="F:iron-sulfur cluster binding"/>
    <property type="evidence" value="ECO:0007669"/>
    <property type="project" value="UniProtKB-KW"/>
</dbReference>